<gene>
    <name evidence="1" type="ORF">E5J99_02310</name>
</gene>
<reference evidence="1 2" key="1">
    <citation type="submission" date="2019-04" db="EMBL/GenBank/DDBJ databases">
        <authorList>
            <person name="Feng G."/>
            <person name="Zhang J."/>
            <person name="Zhu H."/>
        </authorList>
    </citation>
    <scope>NUCLEOTIDE SEQUENCE [LARGE SCALE GENOMIC DNA]</scope>
    <source>
        <strain evidence="1 2">JCM 17223</strain>
    </source>
</reference>
<evidence type="ECO:0000313" key="1">
    <source>
        <dbReference type="EMBL" id="TGE19951.1"/>
    </source>
</evidence>
<dbReference type="Proteomes" id="UP000297739">
    <property type="component" value="Unassembled WGS sequence"/>
</dbReference>
<sequence>MKQIALSIFLFCNIILMQSCDLKKIAAGSYAHAERYYFDCSSDSVVGTVSRLKATGLYTHKESPPDHVHSSNKDRFSYYFYFREKHFIVHLVIEKLNDETTEIAVVGLKDAVHGSDWLVINKDVPASNQAQALQLFDSVVKSRMHCSTSK</sequence>
<keyword evidence="2" id="KW-1185">Reference proteome</keyword>
<dbReference type="AlphaFoldDB" id="A0A4Z0PSH4"/>
<protein>
    <submittedName>
        <fullName evidence="1">Uncharacterized protein</fullName>
    </submittedName>
</protein>
<dbReference type="EMBL" id="SRLD01000002">
    <property type="protein sequence ID" value="TGE19951.1"/>
    <property type="molecule type" value="Genomic_DNA"/>
</dbReference>
<comment type="caution">
    <text evidence="1">The sequence shown here is derived from an EMBL/GenBank/DDBJ whole genome shotgun (WGS) entry which is preliminary data.</text>
</comment>
<dbReference type="PROSITE" id="PS51257">
    <property type="entry name" value="PROKAR_LIPOPROTEIN"/>
    <property type="match status" value="1"/>
</dbReference>
<proteinExistence type="predicted"/>
<accession>A0A4Z0PSH4</accession>
<evidence type="ECO:0000313" key="2">
    <source>
        <dbReference type="Proteomes" id="UP000297739"/>
    </source>
</evidence>
<organism evidence="1 2">
    <name type="scientific">Hymenobacter elongatus</name>
    <dbReference type="NCBI Taxonomy" id="877208"/>
    <lineage>
        <taxon>Bacteria</taxon>
        <taxon>Pseudomonadati</taxon>
        <taxon>Bacteroidota</taxon>
        <taxon>Cytophagia</taxon>
        <taxon>Cytophagales</taxon>
        <taxon>Hymenobacteraceae</taxon>
        <taxon>Hymenobacter</taxon>
    </lineage>
</organism>
<name>A0A4Z0PSH4_9BACT</name>
<dbReference type="RefSeq" id="WP_135496089.1">
    <property type="nucleotide sequence ID" value="NZ_SRLD01000002.1"/>
</dbReference>